<dbReference type="GO" id="GO:0005516">
    <property type="term" value="F:calmodulin binding"/>
    <property type="evidence" value="ECO:0007669"/>
    <property type="project" value="UniProtKB-KW"/>
</dbReference>
<dbReference type="PANTHER" id="PTHR22706">
    <property type="entry name" value="ASSEMBLY FACTOR FOR SPINDLE MICROTUBULES"/>
    <property type="match status" value="1"/>
</dbReference>
<dbReference type="GO" id="GO:0000922">
    <property type="term" value="C:spindle pole"/>
    <property type="evidence" value="ECO:0007669"/>
    <property type="project" value="TreeGrafter"/>
</dbReference>
<dbReference type="InterPro" id="IPR051185">
    <property type="entry name" value="ASPM"/>
</dbReference>
<dbReference type="GO" id="GO:0000278">
    <property type="term" value="P:mitotic cell cycle"/>
    <property type="evidence" value="ECO:0007669"/>
    <property type="project" value="TreeGrafter"/>
</dbReference>
<feature type="region of interest" description="Disordered" evidence="4">
    <location>
        <begin position="1"/>
        <end position="25"/>
    </location>
</feature>
<protein>
    <submittedName>
        <fullName evidence="6">Putative calmodulin-binding protein sha1</fullName>
    </submittedName>
</protein>
<dbReference type="SUPFAM" id="SSF47576">
    <property type="entry name" value="Calponin-homology domain, CH-domain"/>
    <property type="match status" value="1"/>
</dbReference>
<dbReference type="GO" id="GO:0051295">
    <property type="term" value="P:establishment of meiotic spindle localization"/>
    <property type="evidence" value="ECO:0007669"/>
    <property type="project" value="TreeGrafter"/>
</dbReference>
<comment type="subcellular location">
    <subcellularLocation>
        <location evidence="1">Cytoplasm</location>
    </subcellularLocation>
</comment>
<accession>A0A0G2EQ73</accession>
<reference evidence="6 7" key="2">
    <citation type="submission" date="2015-05" db="EMBL/GenBank/DDBJ databases">
        <authorList>
            <person name="Morales-Cruz A."/>
            <person name="Amrine K.C."/>
            <person name="Cantu D."/>
        </authorList>
    </citation>
    <scope>NUCLEOTIDE SEQUENCE [LARGE SCALE GENOMIC DNA]</scope>
    <source>
        <strain evidence="6">UCRPC4</strain>
    </source>
</reference>
<dbReference type="InterPro" id="IPR001715">
    <property type="entry name" value="CH_dom"/>
</dbReference>
<feature type="domain" description="Calponin-homology (CH)" evidence="5">
    <location>
        <begin position="654"/>
        <end position="798"/>
    </location>
</feature>
<dbReference type="Gene3D" id="1.10.418.10">
    <property type="entry name" value="Calponin-like domain"/>
    <property type="match status" value="2"/>
</dbReference>
<dbReference type="PANTHER" id="PTHR22706:SF1">
    <property type="entry name" value="ASSEMBLY FACTOR FOR SPINDLE MICROTUBULES"/>
    <property type="match status" value="1"/>
</dbReference>
<dbReference type="GO" id="GO:0005737">
    <property type="term" value="C:cytoplasm"/>
    <property type="evidence" value="ECO:0007669"/>
    <property type="project" value="UniProtKB-SubCell"/>
</dbReference>
<dbReference type="PROSITE" id="PS50021">
    <property type="entry name" value="CH"/>
    <property type="match status" value="1"/>
</dbReference>
<evidence type="ECO:0000256" key="4">
    <source>
        <dbReference type="SAM" id="MobiDB-lite"/>
    </source>
</evidence>
<proteinExistence type="predicted"/>
<dbReference type="OrthoDB" id="76388at2759"/>
<dbReference type="AlphaFoldDB" id="A0A0G2EQ73"/>
<dbReference type="GO" id="GO:0007051">
    <property type="term" value="P:spindle organization"/>
    <property type="evidence" value="ECO:0007669"/>
    <property type="project" value="TreeGrafter"/>
</dbReference>
<feature type="region of interest" description="Disordered" evidence="4">
    <location>
        <begin position="50"/>
        <end position="69"/>
    </location>
</feature>
<evidence type="ECO:0000259" key="5">
    <source>
        <dbReference type="PROSITE" id="PS50021"/>
    </source>
</evidence>
<comment type="caution">
    <text evidence="6">The sequence shown here is derived from an EMBL/GenBank/DDBJ whole genome shotgun (WGS) entry which is preliminary data.</text>
</comment>
<evidence type="ECO:0000313" key="6">
    <source>
        <dbReference type="EMBL" id="KKY24922.1"/>
    </source>
</evidence>
<evidence type="ECO:0000256" key="1">
    <source>
        <dbReference type="ARBA" id="ARBA00004496"/>
    </source>
</evidence>
<keyword evidence="2" id="KW-0963">Cytoplasm</keyword>
<dbReference type="CDD" id="cd21223">
    <property type="entry name" value="CH_ASPM_rpt1"/>
    <property type="match status" value="1"/>
</dbReference>
<gene>
    <name evidence="6" type="ORF">UCRPC4_g02223</name>
</gene>
<evidence type="ECO:0000313" key="7">
    <source>
        <dbReference type="Proteomes" id="UP000053317"/>
    </source>
</evidence>
<dbReference type="Proteomes" id="UP000053317">
    <property type="component" value="Unassembled WGS sequence"/>
</dbReference>
<feature type="region of interest" description="Disordered" evidence="4">
    <location>
        <begin position="339"/>
        <end position="359"/>
    </location>
</feature>
<dbReference type="EMBL" id="LCWF01000054">
    <property type="protein sequence ID" value="KKY24922.1"/>
    <property type="molecule type" value="Genomic_DNA"/>
</dbReference>
<name>A0A0G2EQ73_PHACM</name>
<reference evidence="6 7" key="1">
    <citation type="submission" date="2015-05" db="EMBL/GenBank/DDBJ databases">
        <title>Distinctive expansion of gene families associated with plant cell wall degradation and secondary metabolism in the genomes of grapevine trunk pathogens.</title>
        <authorList>
            <person name="Lawrence D.P."/>
            <person name="Travadon R."/>
            <person name="Rolshausen P.E."/>
            <person name="Baumgartner K."/>
        </authorList>
    </citation>
    <scope>NUCLEOTIDE SEQUENCE [LARGE SCALE GENOMIC DNA]</scope>
    <source>
        <strain evidence="6">UCRPC4</strain>
    </source>
</reference>
<organism evidence="6 7">
    <name type="scientific">Phaeomoniella chlamydospora</name>
    <name type="common">Phaeoacremonium chlamydosporum</name>
    <dbReference type="NCBI Taxonomy" id="158046"/>
    <lineage>
        <taxon>Eukaryota</taxon>
        <taxon>Fungi</taxon>
        <taxon>Dikarya</taxon>
        <taxon>Ascomycota</taxon>
        <taxon>Pezizomycotina</taxon>
        <taxon>Eurotiomycetes</taxon>
        <taxon>Chaetothyriomycetidae</taxon>
        <taxon>Phaeomoniellales</taxon>
        <taxon>Phaeomoniellaceae</taxon>
        <taxon>Phaeomoniella</taxon>
    </lineage>
</organism>
<sequence length="912" mass="101412">MPIRQEATPCPAAPPVSANGGYRPRDSILSLNGDSTANIEFTTEFRASTKGTAYSRRPTGIGGGPKRRNTGFVFSIHEDEETKPIAPIAIAAAPARRSSILAQAPQRIRLSTKVAPTTDLVTDKDGDAGSLFNRSRSMISGKSTLELIHRNVSSGPGAEDKDKEIKKPARRGTIYIPSEDTTVPSIFMGVFSPIKNVSSNKDHCANKLSNPTVELTGLAAQMAQKKGPRKSLAALPPSRAPLQMPLRSIQETAIFEDIHGQNTGKENVPPGTSSKEKVPRCVMDDKDLFNVTDPLKSRRISAVPARVRRRSFIPAERRKTLVSLTADRDLQEKRRMRQSLMSGNDAPEVRRAARRPSLTPAAAPAVNVMSEKAPNQTGKKGYEQSYTRAPFEHRKSVSAPHKVLHPRIEQALQQYPLLEEDIVNPSMYEDNWLTHQEIAITQLVNNLFLSTKGFDTEVDLQSLRSQFLRLHQNPELPLLVKRLQAALLYGAMSIPKEYLSRNACQFDDIGKRRQFLDLWSTTYNLDVLRAAAEVVFGRQCLTTPRNSLEDSKPCNQNIKSPKKASKRSIEKFLDTFLIRNEDGNSDGSEGWAYRRTVLRSFLLILLLDQGRTSPITSFKGCLFQKDSRHKSSHSVLEAFANLLLPFVGDVARLLSYVNYFIRHVQYPLEEYDYHIENLAIDIRDGVRLTRLVEILLYPSASHLLKLSADGESTTTIAMPTGEVLPLTIGEHDWPLSQHLKFPCISRATKIFNVQLALSALCGVNGIGNVMGDLKAEDIVDGYREKTVALLWALVGKWGMGCLIDWGDVRGEINRLTRHSLVNEEDDYDTEDENRVRESPGAQRAQLKRWASAIAAAQGLVLRNFTTSFADGRIFGAIIDEYQSYLIGHHRQSLDGRSLKGKLVSVGCSLQFG</sequence>
<evidence type="ECO:0000256" key="2">
    <source>
        <dbReference type="ARBA" id="ARBA00022490"/>
    </source>
</evidence>
<keyword evidence="7" id="KW-1185">Reference proteome</keyword>
<dbReference type="InterPro" id="IPR036872">
    <property type="entry name" value="CH_dom_sf"/>
</dbReference>
<evidence type="ECO:0000256" key="3">
    <source>
        <dbReference type="ARBA" id="ARBA00022860"/>
    </source>
</evidence>
<keyword evidence="3" id="KW-0112">Calmodulin-binding</keyword>